<feature type="binding site" evidence="12">
    <location>
        <begin position="220"/>
        <end position="225"/>
    </location>
    <ligand>
        <name>ATP</name>
        <dbReference type="ChEBI" id="CHEBI:30616"/>
    </ligand>
</feature>
<dbReference type="InterPro" id="IPR011877">
    <property type="entry name" value="Ribokinase"/>
</dbReference>
<evidence type="ECO:0000256" key="8">
    <source>
        <dbReference type="ARBA" id="ARBA00022840"/>
    </source>
</evidence>
<dbReference type="UniPathway" id="UPA00916">
    <property type="reaction ID" value="UER00889"/>
</dbReference>
<evidence type="ECO:0000256" key="5">
    <source>
        <dbReference type="ARBA" id="ARBA00022723"/>
    </source>
</evidence>
<comment type="catalytic activity">
    <reaction evidence="12">
        <text>D-ribose + ATP = D-ribose 5-phosphate + ADP + H(+)</text>
        <dbReference type="Rhea" id="RHEA:13697"/>
        <dbReference type="ChEBI" id="CHEBI:15378"/>
        <dbReference type="ChEBI" id="CHEBI:30616"/>
        <dbReference type="ChEBI" id="CHEBI:47013"/>
        <dbReference type="ChEBI" id="CHEBI:78346"/>
        <dbReference type="ChEBI" id="CHEBI:456216"/>
        <dbReference type="EC" id="2.7.1.15"/>
    </reaction>
</comment>
<keyword evidence="6 12" id="KW-0547">Nucleotide-binding</keyword>
<dbReference type="InterPro" id="IPR002139">
    <property type="entry name" value="Ribo/fructo_kinase"/>
</dbReference>
<comment type="pathway">
    <text evidence="12">Carbohydrate metabolism; D-ribose degradation; D-ribose 5-phosphate from beta-D-ribopyranose: step 2/2.</text>
</comment>
<feature type="binding site" evidence="12">
    <location>
        <position position="246"/>
    </location>
    <ligand>
        <name>K(+)</name>
        <dbReference type="ChEBI" id="CHEBI:29103"/>
    </ligand>
</feature>
<dbReference type="PRINTS" id="PR00990">
    <property type="entry name" value="RIBOKINASE"/>
</dbReference>
<keyword evidence="8 12" id="KW-0067">ATP-binding</keyword>
<dbReference type="GO" id="GO:0005829">
    <property type="term" value="C:cytosol"/>
    <property type="evidence" value="ECO:0007669"/>
    <property type="project" value="TreeGrafter"/>
</dbReference>
<gene>
    <name evidence="12 14" type="primary">rbsK</name>
    <name evidence="14" type="ORF">GPL20_12310</name>
</gene>
<comment type="caution">
    <text evidence="12">Lacks conserved residue(s) required for the propagation of feature annotation.</text>
</comment>
<evidence type="ECO:0000256" key="1">
    <source>
        <dbReference type="ARBA" id="ARBA00005380"/>
    </source>
</evidence>
<comment type="subunit">
    <text evidence="12">Homodimer.</text>
</comment>
<keyword evidence="4 12" id="KW-0808">Transferase</keyword>
<dbReference type="SUPFAM" id="SSF53613">
    <property type="entry name" value="Ribokinase-like"/>
    <property type="match status" value="1"/>
</dbReference>
<keyword evidence="10 12" id="KW-0630">Potassium</keyword>
<dbReference type="PROSITE" id="PS00584">
    <property type="entry name" value="PFKB_KINASES_2"/>
    <property type="match status" value="1"/>
</dbReference>
<evidence type="ECO:0000256" key="7">
    <source>
        <dbReference type="ARBA" id="ARBA00022777"/>
    </source>
</evidence>
<keyword evidence="5 12" id="KW-0479">Metal-binding</keyword>
<feature type="binding site" evidence="12">
    <location>
        <position position="276"/>
    </location>
    <ligand>
        <name>ATP</name>
        <dbReference type="ChEBI" id="CHEBI:30616"/>
    </ligand>
</feature>
<evidence type="ECO:0000256" key="9">
    <source>
        <dbReference type="ARBA" id="ARBA00022842"/>
    </source>
</evidence>
<evidence type="ECO:0000256" key="2">
    <source>
        <dbReference type="ARBA" id="ARBA00012035"/>
    </source>
</evidence>
<dbReference type="EC" id="2.7.1.15" evidence="2 12"/>
<evidence type="ECO:0000256" key="4">
    <source>
        <dbReference type="ARBA" id="ARBA00022679"/>
    </source>
</evidence>
<evidence type="ECO:0000313" key="15">
    <source>
        <dbReference type="Proteomes" id="UP000449969"/>
    </source>
</evidence>
<keyword evidence="15" id="KW-1185">Reference proteome</keyword>
<comment type="similarity">
    <text evidence="1">Belongs to the carbohydrate kinase pfkB family.</text>
</comment>
<dbReference type="EMBL" id="WQNE01000008">
    <property type="protein sequence ID" value="MVT73819.1"/>
    <property type="molecule type" value="Genomic_DNA"/>
</dbReference>
<reference evidence="14 15" key="1">
    <citation type="submission" date="2019-12" db="EMBL/GenBank/DDBJ databases">
        <title>Draft genome sequences Bradyrhizobium cajani AMBPC1010, Bradyrhizobium pachyrhizi AMBPC1040 and Bradyrhizobium yuanmingense ALSPC3051, three plant growth promoting strains isolated from nodules of Cajanus cajan L. in Dominican Republic.</title>
        <authorList>
            <person name="Flores-Felix J.D."/>
            <person name="Araujo J."/>
            <person name="Diaz-Alcantara C."/>
            <person name="Gonzalez-Andres F."/>
            <person name="Velazquez E."/>
        </authorList>
    </citation>
    <scope>NUCLEOTIDE SEQUENCE [LARGE SCALE GENOMIC DNA]</scope>
    <source>
        <strain evidence="14 15">1010</strain>
    </source>
</reference>
<dbReference type="GO" id="GO:0004747">
    <property type="term" value="F:ribokinase activity"/>
    <property type="evidence" value="ECO:0007669"/>
    <property type="project" value="UniProtKB-UniRule"/>
</dbReference>
<organism evidence="14 15">
    <name type="scientific">Bradyrhizobium cajani</name>
    <dbReference type="NCBI Taxonomy" id="1928661"/>
    <lineage>
        <taxon>Bacteria</taxon>
        <taxon>Pseudomonadati</taxon>
        <taxon>Pseudomonadota</taxon>
        <taxon>Alphaproteobacteria</taxon>
        <taxon>Hyphomicrobiales</taxon>
        <taxon>Nitrobacteraceae</taxon>
        <taxon>Bradyrhizobium</taxon>
    </lineage>
</organism>
<dbReference type="CDD" id="cd01174">
    <property type="entry name" value="ribokinase"/>
    <property type="match status" value="1"/>
</dbReference>
<comment type="caution">
    <text evidence="14">The sequence shown here is derived from an EMBL/GenBank/DDBJ whole genome shotgun (WGS) entry which is preliminary data.</text>
</comment>
<evidence type="ECO:0000256" key="6">
    <source>
        <dbReference type="ARBA" id="ARBA00022741"/>
    </source>
</evidence>
<evidence type="ECO:0000259" key="13">
    <source>
        <dbReference type="Pfam" id="PF00294"/>
    </source>
</evidence>
<dbReference type="Pfam" id="PF00294">
    <property type="entry name" value="PfkB"/>
    <property type="match status" value="1"/>
</dbReference>
<proteinExistence type="inferred from homology"/>
<dbReference type="GO" id="GO:0019303">
    <property type="term" value="P:D-ribose catabolic process"/>
    <property type="evidence" value="ECO:0007669"/>
    <property type="project" value="UniProtKB-UniRule"/>
</dbReference>
<feature type="active site" description="Proton acceptor" evidence="12">
    <location>
        <position position="252"/>
    </location>
</feature>
<dbReference type="Gene3D" id="3.40.1190.20">
    <property type="match status" value="1"/>
</dbReference>
<comment type="similarity">
    <text evidence="12">Belongs to the carbohydrate kinase PfkB family. Ribokinase subfamily.</text>
</comment>
<evidence type="ECO:0000256" key="11">
    <source>
        <dbReference type="ARBA" id="ARBA00023277"/>
    </source>
</evidence>
<feature type="binding site" evidence="12">
    <location>
        <begin position="251"/>
        <end position="252"/>
    </location>
    <ligand>
        <name>ATP</name>
        <dbReference type="ChEBI" id="CHEBI:30616"/>
    </ligand>
</feature>
<comment type="subcellular location">
    <subcellularLocation>
        <location evidence="12">Cytoplasm</location>
    </subcellularLocation>
</comment>
<keyword evidence="11 12" id="KW-0119">Carbohydrate metabolism</keyword>
<comment type="function">
    <text evidence="12">Catalyzes the phosphorylation of ribose at O-5 in a reaction requiring ATP and magnesium. The resulting D-ribose-5-phosphate can then be used either for sythesis of nucleotides, histidine, and tryptophan, or as a component of the pentose phosphate pathway.</text>
</comment>
<feature type="binding site" evidence="12">
    <location>
        <position position="282"/>
    </location>
    <ligand>
        <name>K(+)</name>
        <dbReference type="ChEBI" id="CHEBI:29103"/>
    </ligand>
</feature>
<dbReference type="GO" id="GO:0046872">
    <property type="term" value="F:metal ion binding"/>
    <property type="evidence" value="ECO:0007669"/>
    <property type="project" value="UniProtKB-KW"/>
</dbReference>
<accession>A0A844TBF6</accession>
<keyword evidence="12" id="KW-0963">Cytoplasm</keyword>
<protein>
    <recommendedName>
        <fullName evidence="3 12">Ribokinase</fullName>
        <shortName evidence="12">RK</shortName>
        <ecNumber evidence="2 12">2.7.1.15</ecNumber>
    </recommendedName>
</protein>
<keyword evidence="7 12" id="KW-0418">Kinase</keyword>
<comment type="activity regulation">
    <text evidence="12">Activated by a monovalent cation that binds near, but not in, the active site. The most likely occupant of the site in vivo is potassium. Ion binding induces a conformational change that may alter substrate affinity.</text>
</comment>
<dbReference type="InterPro" id="IPR029056">
    <property type="entry name" value="Ribokinase-like"/>
</dbReference>
<dbReference type="OrthoDB" id="9775849at2"/>
<keyword evidence="9 12" id="KW-0460">Magnesium</keyword>
<dbReference type="InterPro" id="IPR011611">
    <property type="entry name" value="PfkB_dom"/>
</dbReference>
<dbReference type="RefSeq" id="WP_157329744.1">
    <property type="nucleotide sequence ID" value="NZ_WQNE01000008.1"/>
</dbReference>
<sequence length="302" mass="30567">MGRVFVAGSINMDVVATADRHPKVGETVAGRQVLYFPGGKGANQAVAAARLGAGTTLIGRLGKDSFGAELRTFLGEQGIDLGYVQETADAHTGTAIITVAEADNTIVVIPGANALVSADDVGVVPLLKGDVAVSQFEIPLPTIAAFFQRARAAGVTTLLNPAPAQKMSGELLALVDILVLNETELGFLAGTELADGDEAARIIDVARKRQARADQTICVTLGTRGVLALAGREEIAVPGRAVNAVDTTGAGDCFVGALAACLADGAALPAALAFANAAASISVQRMGAGPSMPTAKEVKAVL</sequence>
<feature type="binding site" evidence="12">
    <location>
        <position position="181"/>
    </location>
    <ligand>
        <name>ATP</name>
        <dbReference type="ChEBI" id="CHEBI:30616"/>
    </ligand>
</feature>
<evidence type="ECO:0000256" key="12">
    <source>
        <dbReference type="HAMAP-Rule" id="MF_01987"/>
    </source>
</evidence>
<dbReference type="NCBIfam" id="TIGR02152">
    <property type="entry name" value="D_ribokin_bact"/>
    <property type="match status" value="1"/>
</dbReference>
<feature type="binding site" evidence="12">
    <location>
        <position position="252"/>
    </location>
    <ligand>
        <name>substrate</name>
    </ligand>
</feature>
<dbReference type="FunFam" id="3.40.1190.20:FF:000109">
    <property type="entry name" value="Ribokinase"/>
    <property type="match status" value="1"/>
</dbReference>
<evidence type="ECO:0000256" key="3">
    <source>
        <dbReference type="ARBA" id="ARBA00016943"/>
    </source>
</evidence>
<feature type="binding site" evidence="12">
    <location>
        <position position="291"/>
    </location>
    <ligand>
        <name>K(+)</name>
        <dbReference type="ChEBI" id="CHEBI:29103"/>
    </ligand>
</feature>
<dbReference type="PANTHER" id="PTHR10584">
    <property type="entry name" value="SUGAR KINASE"/>
    <property type="match status" value="1"/>
</dbReference>
<dbReference type="GO" id="GO:0005524">
    <property type="term" value="F:ATP binding"/>
    <property type="evidence" value="ECO:0007669"/>
    <property type="project" value="UniProtKB-UniRule"/>
</dbReference>
<dbReference type="HAMAP" id="MF_01987">
    <property type="entry name" value="Ribokinase"/>
    <property type="match status" value="1"/>
</dbReference>
<name>A0A844TBF6_9BRAD</name>
<dbReference type="PANTHER" id="PTHR10584:SF166">
    <property type="entry name" value="RIBOKINASE"/>
    <property type="match status" value="1"/>
</dbReference>
<feature type="binding site" evidence="12">
    <location>
        <position position="287"/>
    </location>
    <ligand>
        <name>K(+)</name>
        <dbReference type="ChEBI" id="CHEBI:29103"/>
    </ligand>
</feature>
<evidence type="ECO:0000256" key="10">
    <source>
        <dbReference type="ARBA" id="ARBA00022958"/>
    </source>
</evidence>
<dbReference type="InterPro" id="IPR002173">
    <property type="entry name" value="Carboh/pur_kinase_PfkB_CS"/>
</dbReference>
<dbReference type="AlphaFoldDB" id="A0A844TBF6"/>
<dbReference type="Proteomes" id="UP000449969">
    <property type="component" value="Unassembled WGS sequence"/>
</dbReference>
<feature type="binding site" evidence="12">
    <location>
        <position position="137"/>
    </location>
    <ligand>
        <name>substrate</name>
    </ligand>
</feature>
<feature type="binding site" evidence="12">
    <location>
        <begin position="39"/>
        <end position="43"/>
    </location>
    <ligand>
        <name>substrate</name>
    </ligand>
</feature>
<feature type="binding site" evidence="12">
    <location>
        <position position="248"/>
    </location>
    <ligand>
        <name>K(+)</name>
        <dbReference type="ChEBI" id="CHEBI:29103"/>
    </ligand>
</feature>
<evidence type="ECO:0000313" key="14">
    <source>
        <dbReference type="EMBL" id="MVT73819.1"/>
    </source>
</evidence>
<feature type="binding site" evidence="12">
    <location>
        <position position="285"/>
    </location>
    <ligand>
        <name>K(+)</name>
        <dbReference type="ChEBI" id="CHEBI:29103"/>
    </ligand>
</feature>
<feature type="domain" description="Carbohydrate kinase PfkB" evidence="13">
    <location>
        <begin position="3"/>
        <end position="294"/>
    </location>
</feature>
<feature type="binding site" evidence="12">
    <location>
        <begin position="11"/>
        <end position="13"/>
    </location>
    <ligand>
        <name>substrate</name>
    </ligand>
</feature>
<comment type="cofactor">
    <cofactor evidence="12">
        <name>Mg(2+)</name>
        <dbReference type="ChEBI" id="CHEBI:18420"/>
    </cofactor>
    <text evidence="12">Requires a divalent cation, most likely magnesium in vivo, as an electrophilic catalyst to aid phosphoryl group transfer. It is the chelate of the metal and the nucleotide that is the actual substrate.</text>
</comment>